<feature type="compositionally biased region" description="Polar residues" evidence="1">
    <location>
        <begin position="1146"/>
        <end position="1165"/>
    </location>
</feature>
<dbReference type="GeneID" id="64671559"/>
<feature type="region of interest" description="Disordered" evidence="1">
    <location>
        <begin position="1072"/>
        <end position="1175"/>
    </location>
</feature>
<evidence type="ECO:0000256" key="1">
    <source>
        <dbReference type="SAM" id="MobiDB-lite"/>
    </source>
</evidence>
<evidence type="ECO:0000313" key="3">
    <source>
        <dbReference type="Proteomes" id="UP001195769"/>
    </source>
</evidence>
<organism evidence="2 3">
    <name type="scientific">Suillus fuscotomentosus</name>
    <dbReference type="NCBI Taxonomy" id="1912939"/>
    <lineage>
        <taxon>Eukaryota</taxon>
        <taxon>Fungi</taxon>
        <taxon>Dikarya</taxon>
        <taxon>Basidiomycota</taxon>
        <taxon>Agaricomycotina</taxon>
        <taxon>Agaricomycetes</taxon>
        <taxon>Agaricomycetidae</taxon>
        <taxon>Boletales</taxon>
        <taxon>Suillineae</taxon>
        <taxon>Suillaceae</taxon>
        <taxon>Suillus</taxon>
    </lineage>
</organism>
<evidence type="ECO:0000313" key="2">
    <source>
        <dbReference type="EMBL" id="KAG1897260.1"/>
    </source>
</evidence>
<gene>
    <name evidence="2" type="ORF">F5891DRAFT_982853</name>
</gene>
<accession>A0AAD4E0F3</accession>
<dbReference type="PANTHER" id="PTHR31912:SF34">
    <property type="entry name" value="NOTOCHORD-RELATED PROTEIN"/>
    <property type="match status" value="1"/>
</dbReference>
<dbReference type="EMBL" id="JABBWK010000048">
    <property type="protein sequence ID" value="KAG1897260.1"/>
    <property type="molecule type" value="Genomic_DNA"/>
</dbReference>
<name>A0AAD4E0F3_9AGAM</name>
<comment type="caution">
    <text evidence="2">The sequence shown here is derived from an EMBL/GenBank/DDBJ whole genome shotgun (WGS) entry which is preliminary data.</text>
</comment>
<proteinExistence type="predicted"/>
<sequence>MDLRQPQQCRMDLDVEVESFGMDGDNGLMDLDSYSMPEADLEVPLSEHLSNIIGSRTYEFNEHFTDLFAELQENLASGEIPFSTPLAPINKEDELCDYNAPDFGINIFDYEPPAKKYALKDIIPDNPTYPWPSQADFVTSLLFSSPRLPFSDAQKKAVLNWARELGAQNVPSLDATKKCQLFIEDLVGQPTEKVTARSGNIFYLNDIANAIAKDYANPLTHFAMQDYPEDGGKGMTQVFNGTKMLLDLPSPPAVRVDGTIYFVNELLKDSSGAYFIPERFFLGSPSVEGGVEGSEQSDGKILYALGRAAEPTDAGFIINDEQEIIPTPIFAQSYEDLSLTNELDCGLTASSAKYGSLGPNPLREKAKGRMVYAVPLIIFMDDVSGNISKQWNKHHAIYMSNANLPREMLEKEFFVRFVSSSPHAAPMELMRGMKDSLRKAAESGIVTWDCRDEEEVMLIPSGLFLAGDNPMQAEEYSHAGLNCNYFCRTCDVGGTKEYKASEEGYNSIFKSGNLRTPEKTTEDIQHQFEAAMKSGATTKVQSAVSSTGVRDSASASILESLVELGKKLRKRGAGLPATAESEVTAMLEKEFEELLQGATLNDTMNPLLGMNGINMHLDTPTEILHTILLGVVKYFWGQSIFLLEKVKFLHIFQSRLESVDKDGLNAPSLNADYICHYKGSLIGKHFKSLAQVMPFLVYDLVPQTVVNGWSVIGELVALVWHTTIPDTEEYLARLSRTIEDFLNITAQCAPSILISKPKFHFLIHLPAFIRHFGPAIIFSTERYESFNHVFRLSCIHSNRRAPSRDTCRLFAYQDIVKHVATGGYWFDCNVKKWVRGGAQVLCYINERPEQAHLLGISSILCEPPLPGTGSPDTVIGASGKAQRMDEVQWKHTRCAKILKTSRSGVSYYHGKSLVTSKGDQVDLNGHMLIGRIREILISHDIDKTVDHVALQVFSFGPTLHPSVFLPCLGLTNDEIVSMASDIICSVNLQHNCIDSKCVDMRQQHVLQERIQTTRTKPVVDHQPTPHFFLNTYSIHNCDHIRLVIPEALRESPLRVTNPAEVRNLAVQQMKDKKAAKKLGDNAGPQEGATAVEEGVRNATAPLPAFDRAPTKKAATKPRKNASSASTRGRKKTTPSDVEQPIAGTSRRMSPPTQQGPMVPSHQSLMPSPLQASYYPPPLPMGPPLQAPHHHQAPFLPSYPNTGPRGVHVAPPPLMHPTYTVAFPRSQPPLATHQLPTSAVNPTQAELPGLQPRTAHAHAQMYPNHQQQAWMAQARVQMHPDHQQQAWTAQAHVQAIHTRTQSQTQHPPHFSDYLMHPRDGH</sequence>
<feature type="compositionally biased region" description="Polar residues" evidence="1">
    <location>
        <begin position="1296"/>
        <end position="1305"/>
    </location>
</feature>
<reference evidence="2" key="1">
    <citation type="journal article" date="2020" name="New Phytol.">
        <title>Comparative genomics reveals dynamic genome evolution in host specialist ectomycorrhizal fungi.</title>
        <authorList>
            <person name="Lofgren L.A."/>
            <person name="Nguyen N.H."/>
            <person name="Vilgalys R."/>
            <person name="Ruytinx J."/>
            <person name="Liao H.L."/>
            <person name="Branco S."/>
            <person name="Kuo A."/>
            <person name="LaButti K."/>
            <person name="Lipzen A."/>
            <person name="Andreopoulos W."/>
            <person name="Pangilinan J."/>
            <person name="Riley R."/>
            <person name="Hundley H."/>
            <person name="Na H."/>
            <person name="Barry K."/>
            <person name="Grigoriev I.V."/>
            <person name="Stajich J.E."/>
            <person name="Kennedy P.G."/>
        </authorList>
    </citation>
    <scope>NUCLEOTIDE SEQUENCE</scope>
    <source>
        <strain evidence="2">FC203</strain>
    </source>
</reference>
<keyword evidence="3" id="KW-1185">Reference proteome</keyword>
<dbReference type="Proteomes" id="UP001195769">
    <property type="component" value="Unassembled WGS sequence"/>
</dbReference>
<dbReference type="RefSeq" id="XP_041222836.1">
    <property type="nucleotide sequence ID" value="XM_041377261.1"/>
</dbReference>
<feature type="region of interest" description="Disordered" evidence="1">
    <location>
        <begin position="1295"/>
        <end position="1320"/>
    </location>
</feature>
<dbReference type="PANTHER" id="PTHR31912">
    <property type="entry name" value="IP13529P"/>
    <property type="match status" value="1"/>
</dbReference>
<protein>
    <submittedName>
        <fullName evidence="2">Uncharacterized protein</fullName>
    </submittedName>
</protein>